<dbReference type="AlphaFoldDB" id="A0A0F8Z699"/>
<proteinExistence type="predicted"/>
<protein>
    <submittedName>
        <fullName evidence="1">Uncharacterized protein</fullName>
    </submittedName>
</protein>
<evidence type="ECO:0000313" key="1">
    <source>
        <dbReference type="EMBL" id="KKK55636.1"/>
    </source>
</evidence>
<comment type="caution">
    <text evidence="1">The sequence shown here is derived from an EMBL/GenBank/DDBJ whole genome shotgun (WGS) entry which is preliminary data.</text>
</comment>
<accession>A0A0F8Z699</accession>
<sequence>MDYQDKCRIYMDEYDQTSRDVWLLSWRNDKAIKEMWADQLRKDIFRVSIFDKMRLITMRA</sequence>
<organism evidence="1">
    <name type="scientific">marine sediment metagenome</name>
    <dbReference type="NCBI Taxonomy" id="412755"/>
    <lineage>
        <taxon>unclassified sequences</taxon>
        <taxon>metagenomes</taxon>
        <taxon>ecological metagenomes</taxon>
    </lineage>
</organism>
<name>A0A0F8Z699_9ZZZZ</name>
<reference evidence="1" key="1">
    <citation type="journal article" date="2015" name="Nature">
        <title>Complex archaea that bridge the gap between prokaryotes and eukaryotes.</title>
        <authorList>
            <person name="Spang A."/>
            <person name="Saw J.H."/>
            <person name="Jorgensen S.L."/>
            <person name="Zaremba-Niedzwiedzka K."/>
            <person name="Martijn J."/>
            <person name="Lind A.E."/>
            <person name="van Eijk R."/>
            <person name="Schleper C."/>
            <person name="Guy L."/>
            <person name="Ettema T.J."/>
        </authorList>
    </citation>
    <scope>NUCLEOTIDE SEQUENCE</scope>
</reference>
<dbReference type="EMBL" id="LAZR01065393">
    <property type="protein sequence ID" value="KKK55636.1"/>
    <property type="molecule type" value="Genomic_DNA"/>
</dbReference>
<gene>
    <name evidence="1" type="ORF">LCGC14_3072560</name>
</gene>